<dbReference type="InterPro" id="IPR036388">
    <property type="entry name" value="WH-like_DNA-bd_sf"/>
</dbReference>
<organism evidence="2 3">
    <name type="scientific">Corynebacterium suedekumii</name>
    <dbReference type="NCBI Taxonomy" id="3049801"/>
    <lineage>
        <taxon>Bacteria</taxon>
        <taxon>Bacillati</taxon>
        <taxon>Actinomycetota</taxon>
        <taxon>Actinomycetes</taxon>
        <taxon>Mycobacteriales</taxon>
        <taxon>Corynebacteriaceae</taxon>
        <taxon>Corynebacterium</taxon>
    </lineage>
</organism>
<sequence length="154" mass="17386">MKPDRSEPLSDRELAAWLDFWTLHHVLPTRLDAQLKRESGLSHIEFAVLAKLSVTDGYRKRMSELAVDTGSTLSHLSRVINRLEDRGHVRRVPDIADGRATLVELADIGHAMVGRSTGAYAAELRRLVFDALDEQEQEQFCHLMGRLAGTLREE</sequence>
<dbReference type="InterPro" id="IPR000835">
    <property type="entry name" value="HTH_MarR-typ"/>
</dbReference>
<dbReference type="SUPFAM" id="SSF46785">
    <property type="entry name" value="Winged helix' DNA-binding domain"/>
    <property type="match status" value="1"/>
</dbReference>
<dbReference type="Gene3D" id="1.10.10.10">
    <property type="entry name" value="Winged helix-like DNA-binding domain superfamily/Winged helix DNA-binding domain"/>
    <property type="match status" value="1"/>
</dbReference>
<name>A0ABY8VSG2_9CORY</name>
<dbReference type="Pfam" id="PF12802">
    <property type="entry name" value="MarR_2"/>
    <property type="match status" value="1"/>
</dbReference>
<dbReference type="SMART" id="SM00347">
    <property type="entry name" value="HTH_MARR"/>
    <property type="match status" value="1"/>
</dbReference>
<dbReference type="InterPro" id="IPR039422">
    <property type="entry name" value="MarR/SlyA-like"/>
</dbReference>
<dbReference type="Proteomes" id="UP001238805">
    <property type="component" value="Chromosome"/>
</dbReference>
<proteinExistence type="predicted"/>
<dbReference type="RefSeq" id="WP_284875079.1">
    <property type="nucleotide sequence ID" value="NZ_CP126970.1"/>
</dbReference>
<gene>
    <name evidence="2" type="ORF">QP029_01070</name>
</gene>
<keyword evidence="3" id="KW-1185">Reference proteome</keyword>
<dbReference type="PANTHER" id="PTHR33164:SF99">
    <property type="entry name" value="MARR FAMILY REGULATORY PROTEIN"/>
    <property type="match status" value="1"/>
</dbReference>
<accession>A0ABY8VSG2</accession>
<dbReference type="PRINTS" id="PR00598">
    <property type="entry name" value="HTHMARR"/>
</dbReference>
<dbReference type="PANTHER" id="PTHR33164">
    <property type="entry name" value="TRANSCRIPTIONAL REGULATOR, MARR FAMILY"/>
    <property type="match status" value="1"/>
</dbReference>
<evidence type="ECO:0000259" key="1">
    <source>
        <dbReference type="PROSITE" id="PS50995"/>
    </source>
</evidence>
<protein>
    <submittedName>
        <fullName evidence="2">MarR family transcriptional regulator</fullName>
    </submittedName>
</protein>
<feature type="domain" description="HTH marR-type" evidence="1">
    <location>
        <begin position="1"/>
        <end position="149"/>
    </location>
</feature>
<dbReference type="EMBL" id="CP126970">
    <property type="protein sequence ID" value="WIM70490.1"/>
    <property type="molecule type" value="Genomic_DNA"/>
</dbReference>
<evidence type="ECO:0000313" key="3">
    <source>
        <dbReference type="Proteomes" id="UP001238805"/>
    </source>
</evidence>
<evidence type="ECO:0000313" key="2">
    <source>
        <dbReference type="EMBL" id="WIM70490.1"/>
    </source>
</evidence>
<dbReference type="PROSITE" id="PS50995">
    <property type="entry name" value="HTH_MARR_2"/>
    <property type="match status" value="1"/>
</dbReference>
<reference evidence="2 3" key="1">
    <citation type="submission" date="2023-05" db="EMBL/GenBank/DDBJ databases">
        <title>Corynebacterium suedekumii sp. nov. and Corynebacterium breve sp. nov. isolated from raw cow's milk.</title>
        <authorList>
            <person name="Baer M.K."/>
            <person name="Mehl L."/>
            <person name="Hellmuth R."/>
            <person name="Marke G."/>
            <person name="Lipski A."/>
        </authorList>
    </citation>
    <scope>NUCLEOTIDE SEQUENCE [LARGE SCALE GENOMIC DNA]</scope>
    <source>
        <strain evidence="2 3">LM112</strain>
    </source>
</reference>
<dbReference type="InterPro" id="IPR036390">
    <property type="entry name" value="WH_DNA-bd_sf"/>
</dbReference>